<gene>
    <name evidence="1" type="ORF">Bpfe_023103</name>
</gene>
<accession>A0AAD8B3I8</accession>
<name>A0AAD8B3I8_BIOPF</name>
<keyword evidence="2" id="KW-1185">Reference proteome</keyword>
<dbReference type="Proteomes" id="UP001233172">
    <property type="component" value="Unassembled WGS sequence"/>
</dbReference>
<feature type="non-terminal residue" evidence="1">
    <location>
        <position position="1"/>
    </location>
</feature>
<reference evidence="1" key="2">
    <citation type="submission" date="2023-04" db="EMBL/GenBank/DDBJ databases">
        <authorList>
            <person name="Bu L."/>
            <person name="Lu L."/>
            <person name="Laidemitt M.R."/>
            <person name="Zhang S.M."/>
            <person name="Mutuku M."/>
            <person name="Mkoji G."/>
            <person name="Steinauer M."/>
            <person name="Loker E.S."/>
        </authorList>
    </citation>
    <scope>NUCLEOTIDE SEQUENCE</scope>
    <source>
        <strain evidence="1">KasaAsao</strain>
        <tissue evidence="1">Whole Snail</tissue>
    </source>
</reference>
<evidence type="ECO:0000313" key="1">
    <source>
        <dbReference type="EMBL" id="KAK0047396.1"/>
    </source>
</evidence>
<organism evidence="1 2">
    <name type="scientific">Biomphalaria pfeifferi</name>
    <name type="common">Bloodfluke planorb</name>
    <name type="synonym">Freshwater snail</name>
    <dbReference type="NCBI Taxonomy" id="112525"/>
    <lineage>
        <taxon>Eukaryota</taxon>
        <taxon>Metazoa</taxon>
        <taxon>Spiralia</taxon>
        <taxon>Lophotrochozoa</taxon>
        <taxon>Mollusca</taxon>
        <taxon>Gastropoda</taxon>
        <taxon>Heterobranchia</taxon>
        <taxon>Euthyneura</taxon>
        <taxon>Panpulmonata</taxon>
        <taxon>Hygrophila</taxon>
        <taxon>Lymnaeoidea</taxon>
        <taxon>Planorbidae</taxon>
        <taxon>Biomphalaria</taxon>
    </lineage>
</organism>
<protein>
    <submittedName>
        <fullName evidence="1">Uncharacterized protein</fullName>
    </submittedName>
</protein>
<sequence length="85" mass="9589">TTHILTAVRLFFGLTRSSRRSRFDGPSLLPCNFTSNPFSVIPSYHFDVGCNPLKLGMVHRLLAILIVFKPGGPRYFVLRPISQEN</sequence>
<reference evidence="1" key="1">
    <citation type="journal article" date="2023" name="PLoS Negl. Trop. Dis.">
        <title>A genome sequence for Biomphalaria pfeifferi, the major vector snail for the human-infecting parasite Schistosoma mansoni.</title>
        <authorList>
            <person name="Bu L."/>
            <person name="Lu L."/>
            <person name="Laidemitt M.R."/>
            <person name="Zhang S.M."/>
            <person name="Mutuku M."/>
            <person name="Mkoji G."/>
            <person name="Steinauer M."/>
            <person name="Loker E.S."/>
        </authorList>
    </citation>
    <scope>NUCLEOTIDE SEQUENCE</scope>
    <source>
        <strain evidence="1">KasaAsao</strain>
    </source>
</reference>
<comment type="caution">
    <text evidence="1">The sequence shown here is derived from an EMBL/GenBank/DDBJ whole genome shotgun (WGS) entry which is preliminary data.</text>
</comment>
<dbReference type="EMBL" id="JASAOG010000151">
    <property type="protein sequence ID" value="KAK0047396.1"/>
    <property type="molecule type" value="Genomic_DNA"/>
</dbReference>
<evidence type="ECO:0000313" key="2">
    <source>
        <dbReference type="Proteomes" id="UP001233172"/>
    </source>
</evidence>
<dbReference type="AlphaFoldDB" id="A0AAD8B3I8"/>
<proteinExistence type="predicted"/>